<evidence type="ECO:0000313" key="1">
    <source>
        <dbReference type="EMBL" id="SHG45502.1"/>
    </source>
</evidence>
<sequence length="311" mass="35550">MIAAFKYGPVLFLLCQLQVLSQEFKPYGQHHQRLVQGIGFSPNSKILYFTLPHKEYLLKSKDSTLADEAPRLALYKAKKNGSIWGKPNLLPFSGLYKDYEPSISPNGLLLLFNSNRPSKGDKPLPRNGIWFSRFKRGKWKSPKPLSKLNTIKLEQSYATVSQNRIMVYVAEKVVAGKSKYTLYQTKFKGVRTKKGKPITILGGTAEMGDPWISPNGDYLIFTKYLPTDWQGSCDLNISFREKDTWSSPIPLQELNGDGPDFSPCVSPDGEWIYYRKNYRFVRVRFKTILTNYFDAYNSTRLKSKGVKKGNQ</sequence>
<dbReference type="STRING" id="570519.SAMN04488116_1285"/>
<organism evidence="1 2">
    <name type="scientific">Flagellimonas flava</name>
    <dbReference type="NCBI Taxonomy" id="570519"/>
    <lineage>
        <taxon>Bacteria</taxon>
        <taxon>Pseudomonadati</taxon>
        <taxon>Bacteroidota</taxon>
        <taxon>Flavobacteriia</taxon>
        <taxon>Flavobacteriales</taxon>
        <taxon>Flavobacteriaceae</taxon>
        <taxon>Flagellimonas</taxon>
    </lineage>
</organism>
<dbReference type="AlphaFoldDB" id="A0A1M5JY47"/>
<evidence type="ECO:0000313" key="2">
    <source>
        <dbReference type="Proteomes" id="UP000184532"/>
    </source>
</evidence>
<accession>A0A1M5JY47</accession>
<dbReference type="Proteomes" id="UP000184532">
    <property type="component" value="Unassembled WGS sequence"/>
</dbReference>
<protein>
    <submittedName>
        <fullName evidence="1">WD40-like Beta Propeller Repeat</fullName>
    </submittedName>
</protein>
<dbReference type="SUPFAM" id="SSF82171">
    <property type="entry name" value="DPP6 N-terminal domain-like"/>
    <property type="match status" value="1"/>
</dbReference>
<dbReference type="InterPro" id="IPR011659">
    <property type="entry name" value="WD40"/>
</dbReference>
<gene>
    <name evidence="1" type="ORF">SAMN04488116_1285</name>
</gene>
<dbReference type="RefSeq" id="WP_073177443.1">
    <property type="nucleotide sequence ID" value="NZ_FQWL01000002.1"/>
</dbReference>
<proteinExistence type="predicted"/>
<dbReference type="InterPro" id="IPR011042">
    <property type="entry name" value="6-blade_b-propeller_TolB-like"/>
</dbReference>
<dbReference type="Gene3D" id="2.120.10.30">
    <property type="entry name" value="TolB, C-terminal domain"/>
    <property type="match status" value="1"/>
</dbReference>
<dbReference type="OrthoDB" id="9809364at2"/>
<name>A0A1M5JY47_9FLAO</name>
<dbReference type="EMBL" id="FQWL01000002">
    <property type="protein sequence ID" value="SHG45502.1"/>
    <property type="molecule type" value="Genomic_DNA"/>
</dbReference>
<dbReference type="Pfam" id="PF07676">
    <property type="entry name" value="PD40"/>
    <property type="match status" value="2"/>
</dbReference>
<reference evidence="2" key="1">
    <citation type="submission" date="2016-11" db="EMBL/GenBank/DDBJ databases">
        <authorList>
            <person name="Varghese N."/>
            <person name="Submissions S."/>
        </authorList>
    </citation>
    <scope>NUCLEOTIDE SEQUENCE [LARGE SCALE GENOMIC DNA]</scope>
    <source>
        <strain evidence="2">DSM 22638</strain>
    </source>
</reference>
<keyword evidence="2" id="KW-1185">Reference proteome</keyword>